<keyword evidence="3" id="KW-1185">Reference proteome</keyword>
<reference evidence="2 3" key="1">
    <citation type="submission" date="2018-06" db="EMBL/GenBank/DDBJ databases">
        <title>Freshwater and sediment microbial communities from various areas in North America, analyzing microbe dynamics in response to fracking.</title>
        <authorList>
            <person name="Lamendella R."/>
        </authorList>
    </citation>
    <scope>NUCLEOTIDE SEQUENCE [LARGE SCALE GENOMIC DNA]</scope>
    <source>
        <strain evidence="2 3">14_TX</strain>
    </source>
</reference>
<feature type="domain" description="DUF6946" evidence="1">
    <location>
        <begin position="1"/>
        <end position="85"/>
    </location>
</feature>
<dbReference type="OrthoDB" id="2844408at2"/>
<evidence type="ECO:0000313" key="3">
    <source>
        <dbReference type="Proteomes" id="UP000252731"/>
    </source>
</evidence>
<dbReference type="Pfam" id="PF22187">
    <property type="entry name" value="DUF6946"/>
    <property type="match status" value="1"/>
</dbReference>
<dbReference type="EMBL" id="QNSF01000002">
    <property type="protein sequence ID" value="RBP96131.1"/>
    <property type="molecule type" value="Genomic_DNA"/>
</dbReference>
<comment type="caution">
    <text evidence="2">The sequence shown here is derived from an EMBL/GenBank/DDBJ whole genome shotgun (WGS) entry which is preliminary data.</text>
</comment>
<evidence type="ECO:0000313" key="2">
    <source>
        <dbReference type="EMBL" id="RBP96131.1"/>
    </source>
</evidence>
<name>A0A366K6C1_CYTFI</name>
<evidence type="ECO:0000259" key="1">
    <source>
        <dbReference type="Pfam" id="PF22187"/>
    </source>
</evidence>
<protein>
    <recommendedName>
        <fullName evidence="1">DUF6946 domain-containing protein</fullName>
    </recommendedName>
</protein>
<organism evidence="2 3">
    <name type="scientific">Cytobacillus firmus</name>
    <name type="common">Bacillus firmus</name>
    <dbReference type="NCBI Taxonomy" id="1399"/>
    <lineage>
        <taxon>Bacteria</taxon>
        <taxon>Bacillati</taxon>
        <taxon>Bacillota</taxon>
        <taxon>Bacilli</taxon>
        <taxon>Bacillales</taxon>
        <taxon>Bacillaceae</taxon>
        <taxon>Cytobacillus</taxon>
    </lineage>
</organism>
<dbReference type="AlphaFoldDB" id="A0A366K6C1"/>
<dbReference type="Proteomes" id="UP000252731">
    <property type="component" value="Unassembled WGS sequence"/>
</dbReference>
<gene>
    <name evidence="2" type="ORF">DFO70_102458</name>
</gene>
<accession>A0A366K6C1</accession>
<sequence length="86" mass="9451">MPACVDRVLKQSELPVFQNVEVLFGFPEYKEPLPGGSASSQNVLYVLAKSNNELITIMVEGKVLVPFGETVEAWLGNNPSEGKRKD</sequence>
<proteinExistence type="predicted"/>
<dbReference type="InterPro" id="IPR054024">
    <property type="entry name" value="DUF6946"/>
</dbReference>